<organism evidence="2 3">
    <name type="scientific">Hydrocarboniphaga effusa AP103</name>
    <dbReference type="NCBI Taxonomy" id="1172194"/>
    <lineage>
        <taxon>Bacteria</taxon>
        <taxon>Pseudomonadati</taxon>
        <taxon>Pseudomonadota</taxon>
        <taxon>Gammaproteobacteria</taxon>
        <taxon>Nevskiales</taxon>
        <taxon>Nevskiaceae</taxon>
        <taxon>Hydrocarboniphaga</taxon>
    </lineage>
</organism>
<evidence type="ECO:0000256" key="1">
    <source>
        <dbReference type="SAM" id="MobiDB-lite"/>
    </source>
</evidence>
<dbReference type="AlphaFoldDB" id="I7ZF39"/>
<name>I7ZF39_9GAMM</name>
<protein>
    <submittedName>
        <fullName evidence="2">Uncharacterized protein</fullName>
    </submittedName>
</protein>
<dbReference type="Proteomes" id="UP000003704">
    <property type="component" value="Unassembled WGS sequence"/>
</dbReference>
<evidence type="ECO:0000313" key="3">
    <source>
        <dbReference type="Proteomes" id="UP000003704"/>
    </source>
</evidence>
<evidence type="ECO:0000313" key="2">
    <source>
        <dbReference type="EMBL" id="EIT70494.1"/>
    </source>
</evidence>
<comment type="caution">
    <text evidence="2">The sequence shown here is derived from an EMBL/GenBank/DDBJ whole genome shotgun (WGS) entry which is preliminary data.</text>
</comment>
<gene>
    <name evidence="2" type="ORF">WQQ_06310</name>
</gene>
<sequence length="45" mass="4990">MVADEKLRPRAISTARLDTTGSRFEKTFPGGQALRPNRQPFTLAS</sequence>
<feature type="region of interest" description="Disordered" evidence="1">
    <location>
        <begin position="22"/>
        <end position="45"/>
    </location>
</feature>
<proteinExistence type="predicted"/>
<keyword evidence="3" id="KW-1185">Reference proteome</keyword>
<reference evidence="2 3" key="1">
    <citation type="journal article" date="2012" name="J. Bacteriol.">
        <title>Genome Sequence of n-Alkane-Degrading Hydrocarboniphaga effusa Strain AP103T (ATCC BAA-332T).</title>
        <authorList>
            <person name="Chang H.K."/>
            <person name="Zylstra G.J."/>
            <person name="Chae J.C."/>
        </authorList>
    </citation>
    <scope>NUCLEOTIDE SEQUENCE [LARGE SCALE GENOMIC DNA]</scope>
    <source>
        <strain evidence="2 3">AP103</strain>
    </source>
</reference>
<dbReference type="EMBL" id="AKGD01000001">
    <property type="protein sequence ID" value="EIT70494.1"/>
    <property type="molecule type" value="Genomic_DNA"/>
</dbReference>
<accession>I7ZF39</accession>